<evidence type="ECO:0000259" key="1">
    <source>
        <dbReference type="PROSITE" id="PS51186"/>
    </source>
</evidence>
<dbReference type="EMBL" id="RPHB01000005">
    <property type="protein sequence ID" value="MBW3468408.1"/>
    <property type="molecule type" value="Genomic_DNA"/>
</dbReference>
<reference evidence="2 3" key="1">
    <citation type="journal article" date="2020" name="Syst. Appl. Microbiol.">
        <title>Arthrospiribacter ruber gen. nov., sp. nov., a novel bacterium isolated from Arthrospira cultures.</title>
        <authorList>
            <person name="Waleron M."/>
            <person name="Misztak A."/>
            <person name="Waleron M.M."/>
            <person name="Furmaniak M."/>
            <person name="Mrozik A."/>
            <person name="Waleron K."/>
        </authorList>
    </citation>
    <scope>NUCLEOTIDE SEQUENCE [LARGE SCALE GENOMIC DNA]</scope>
    <source>
        <strain evidence="2 3">DPMB0001</strain>
    </source>
</reference>
<gene>
    <name evidence="2" type="ORF">EGN73_11380</name>
</gene>
<organism evidence="2 3">
    <name type="scientific">Arthrospiribacter ruber</name>
    <dbReference type="NCBI Taxonomy" id="2487934"/>
    <lineage>
        <taxon>Bacteria</taxon>
        <taxon>Pseudomonadati</taxon>
        <taxon>Bacteroidota</taxon>
        <taxon>Cytophagia</taxon>
        <taxon>Cytophagales</taxon>
        <taxon>Cyclobacteriaceae</taxon>
        <taxon>Arthrospiribacter</taxon>
    </lineage>
</organism>
<keyword evidence="3" id="KW-1185">Reference proteome</keyword>
<dbReference type="PROSITE" id="PS51186">
    <property type="entry name" value="GNAT"/>
    <property type="match status" value="1"/>
</dbReference>
<evidence type="ECO:0000313" key="2">
    <source>
        <dbReference type="EMBL" id="MBW3468408.1"/>
    </source>
</evidence>
<dbReference type="InterPro" id="IPR000182">
    <property type="entry name" value="GNAT_dom"/>
</dbReference>
<evidence type="ECO:0000313" key="3">
    <source>
        <dbReference type="Proteomes" id="UP000727490"/>
    </source>
</evidence>
<dbReference type="CDD" id="cd04301">
    <property type="entry name" value="NAT_SF"/>
    <property type="match status" value="1"/>
</dbReference>
<dbReference type="AlphaFoldDB" id="A0A951IZT9"/>
<protein>
    <submittedName>
        <fullName evidence="2">GNAT family N-acetyltransferase</fullName>
    </submittedName>
</protein>
<comment type="caution">
    <text evidence="2">The sequence shown here is derived from an EMBL/GenBank/DDBJ whole genome shotgun (WGS) entry which is preliminary data.</text>
</comment>
<dbReference type="Proteomes" id="UP000727490">
    <property type="component" value="Unassembled WGS sequence"/>
</dbReference>
<dbReference type="GO" id="GO:0016747">
    <property type="term" value="F:acyltransferase activity, transferring groups other than amino-acyl groups"/>
    <property type="evidence" value="ECO:0007669"/>
    <property type="project" value="InterPro"/>
</dbReference>
<proteinExistence type="predicted"/>
<dbReference type="Pfam" id="PF13673">
    <property type="entry name" value="Acetyltransf_10"/>
    <property type="match status" value="1"/>
</dbReference>
<feature type="domain" description="N-acetyltransferase" evidence="1">
    <location>
        <begin position="1"/>
        <end position="135"/>
    </location>
</feature>
<accession>A0A951IZT9</accession>
<name>A0A951IZT9_9BACT</name>
<dbReference type="RefSeq" id="WP_219289678.1">
    <property type="nucleotide sequence ID" value="NZ_RPHB01000005.1"/>
</dbReference>
<sequence length="138" mass="16291">MIIKEISLEEALPIRQQAMWPDRPLDFVRVPDDQNAHHLGLFVERKLISVVSVFPNKDSAQFRKFGTLPEFRRKGYGSKLLVYMIGFLQQLNIKKVWCNARMKRVEFYENFGFKPTDQTFEKSGMQYVIMERVEELGD</sequence>